<organism evidence="1 2">
    <name type="scientific">Leucocoprinus birnbaumii</name>
    <dbReference type="NCBI Taxonomy" id="56174"/>
    <lineage>
        <taxon>Eukaryota</taxon>
        <taxon>Fungi</taxon>
        <taxon>Dikarya</taxon>
        <taxon>Basidiomycota</taxon>
        <taxon>Agaricomycotina</taxon>
        <taxon>Agaricomycetes</taxon>
        <taxon>Agaricomycetidae</taxon>
        <taxon>Agaricales</taxon>
        <taxon>Agaricineae</taxon>
        <taxon>Agaricaceae</taxon>
        <taxon>Leucocoprinus</taxon>
    </lineage>
</organism>
<evidence type="ECO:0000313" key="1">
    <source>
        <dbReference type="EMBL" id="KAJ3565314.1"/>
    </source>
</evidence>
<comment type="caution">
    <text evidence="1">The sequence shown here is derived from an EMBL/GenBank/DDBJ whole genome shotgun (WGS) entry which is preliminary data.</text>
</comment>
<dbReference type="EMBL" id="JANIEX010000582">
    <property type="protein sequence ID" value="KAJ3565314.1"/>
    <property type="molecule type" value="Genomic_DNA"/>
</dbReference>
<reference evidence="1" key="1">
    <citation type="submission" date="2022-07" db="EMBL/GenBank/DDBJ databases">
        <title>Genome Sequence of Leucocoprinus birnbaumii.</title>
        <authorList>
            <person name="Buettner E."/>
        </authorList>
    </citation>
    <scope>NUCLEOTIDE SEQUENCE</scope>
    <source>
        <strain evidence="1">VT141</strain>
    </source>
</reference>
<dbReference type="AlphaFoldDB" id="A0AAD5VPH7"/>
<protein>
    <submittedName>
        <fullName evidence="1">Uncharacterized protein</fullName>
    </submittedName>
</protein>
<keyword evidence="2" id="KW-1185">Reference proteome</keyword>
<name>A0AAD5VPH7_9AGAR</name>
<evidence type="ECO:0000313" key="2">
    <source>
        <dbReference type="Proteomes" id="UP001213000"/>
    </source>
</evidence>
<proteinExistence type="predicted"/>
<accession>A0AAD5VPH7</accession>
<gene>
    <name evidence="1" type="ORF">NP233_g7704</name>
</gene>
<sequence length="192" mass="22041">MPAQRIRDETVFKDMPDERNRIKCKPCSNETGRLITIHIKSRVKHLGSDQHKSAVAWMETLRGKQRAPVDLDEQPDLRTGGVPQHENSEDTGHLTIESFMRVLRSNQPWMEGIEPQTFHGEDIGDDFFDDQLLTAGKRIANQLDDIRKDLRDLSEGKLLGSVPCYGVDSDDEDILNMEDWDDGMNFKDLLEY</sequence>
<dbReference type="Proteomes" id="UP001213000">
    <property type="component" value="Unassembled WGS sequence"/>
</dbReference>